<dbReference type="InterPro" id="IPR020815">
    <property type="entry name" value="Ribosomal_bS6_CS"/>
</dbReference>
<evidence type="ECO:0000256" key="3">
    <source>
        <dbReference type="ARBA" id="ARBA00022884"/>
    </source>
</evidence>
<dbReference type="GO" id="GO:0005737">
    <property type="term" value="C:cytoplasm"/>
    <property type="evidence" value="ECO:0007669"/>
    <property type="project" value="UniProtKB-ARBA"/>
</dbReference>
<dbReference type="AlphaFoldDB" id="A0A1I7HPN4"/>
<sequence length="95" mass="11356">MRQYETMYLLKPDLEPEKTAELVAKYQAAVTEHGGEITQLQEIGKRRLAYEINHHREGYYVLMQYNANTDFTRELERMMRIDDNVLRYLTVRVGE</sequence>
<dbReference type="GO" id="GO:0070181">
    <property type="term" value="F:small ribosomal subunit rRNA binding"/>
    <property type="evidence" value="ECO:0007669"/>
    <property type="project" value="TreeGrafter"/>
</dbReference>
<name>A0A1I7HPN4_9BACL</name>
<dbReference type="GO" id="GO:0003735">
    <property type="term" value="F:structural constituent of ribosome"/>
    <property type="evidence" value="ECO:0007669"/>
    <property type="project" value="InterPro"/>
</dbReference>
<dbReference type="EMBL" id="FPBV01000005">
    <property type="protein sequence ID" value="SFU62688.1"/>
    <property type="molecule type" value="Genomic_DNA"/>
</dbReference>
<accession>A0A1I7HPN4</accession>
<proteinExistence type="inferred from homology"/>
<keyword evidence="10" id="KW-1185">Reference proteome</keyword>
<keyword evidence="4 8" id="KW-0689">Ribosomal protein</keyword>
<dbReference type="CDD" id="cd00473">
    <property type="entry name" value="bS6"/>
    <property type="match status" value="1"/>
</dbReference>
<dbReference type="STRING" id="392015.SAMN05421543_10531"/>
<comment type="similarity">
    <text evidence="1 8">Belongs to the bacterial ribosomal protein bS6 family.</text>
</comment>
<dbReference type="Pfam" id="PF01250">
    <property type="entry name" value="Ribosomal_S6"/>
    <property type="match status" value="1"/>
</dbReference>
<dbReference type="GO" id="GO:1990904">
    <property type="term" value="C:ribonucleoprotein complex"/>
    <property type="evidence" value="ECO:0007669"/>
    <property type="project" value="UniProtKB-KW"/>
</dbReference>
<evidence type="ECO:0000313" key="10">
    <source>
        <dbReference type="Proteomes" id="UP000183508"/>
    </source>
</evidence>
<gene>
    <name evidence="8" type="primary">rpsF</name>
    <name evidence="9" type="ORF">SAMN05421543_10531</name>
</gene>
<dbReference type="PANTHER" id="PTHR21011:SF1">
    <property type="entry name" value="SMALL RIBOSOMAL SUBUNIT PROTEIN BS6M"/>
    <property type="match status" value="1"/>
</dbReference>
<dbReference type="PANTHER" id="PTHR21011">
    <property type="entry name" value="MITOCHONDRIAL 28S RIBOSOMAL PROTEIN S6"/>
    <property type="match status" value="1"/>
</dbReference>
<dbReference type="GO" id="GO:0005840">
    <property type="term" value="C:ribosome"/>
    <property type="evidence" value="ECO:0007669"/>
    <property type="project" value="UniProtKB-KW"/>
</dbReference>
<keyword evidence="5 8" id="KW-0687">Ribonucleoprotein</keyword>
<dbReference type="Proteomes" id="UP000183508">
    <property type="component" value="Unassembled WGS sequence"/>
</dbReference>
<evidence type="ECO:0000313" key="9">
    <source>
        <dbReference type="EMBL" id="SFU62688.1"/>
    </source>
</evidence>
<organism evidence="9 10">
    <name type="scientific">Alicyclobacillus macrosporangiidus</name>
    <dbReference type="NCBI Taxonomy" id="392015"/>
    <lineage>
        <taxon>Bacteria</taxon>
        <taxon>Bacillati</taxon>
        <taxon>Bacillota</taxon>
        <taxon>Bacilli</taxon>
        <taxon>Bacillales</taxon>
        <taxon>Alicyclobacillaceae</taxon>
        <taxon>Alicyclobacillus</taxon>
    </lineage>
</organism>
<keyword evidence="3 8" id="KW-0694">RNA-binding</keyword>
<dbReference type="InterPro" id="IPR014717">
    <property type="entry name" value="Transl_elong_EF1B/ribsomal_bS6"/>
</dbReference>
<dbReference type="InterPro" id="IPR035980">
    <property type="entry name" value="Ribosomal_bS6_sf"/>
</dbReference>
<reference evidence="10" key="1">
    <citation type="submission" date="2016-10" db="EMBL/GenBank/DDBJ databases">
        <authorList>
            <person name="Varghese N."/>
        </authorList>
    </citation>
    <scope>NUCLEOTIDE SEQUENCE [LARGE SCALE GENOMIC DNA]</scope>
    <source>
        <strain evidence="10">DSM 17980</strain>
    </source>
</reference>
<dbReference type="OrthoDB" id="9812702at2"/>
<dbReference type="NCBIfam" id="TIGR00166">
    <property type="entry name" value="S6"/>
    <property type="match status" value="1"/>
</dbReference>
<evidence type="ECO:0000256" key="5">
    <source>
        <dbReference type="ARBA" id="ARBA00023274"/>
    </source>
</evidence>
<dbReference type="InterPro" id="IPR020814">
    <property type="entry name" value="Ribosomal_S6_plastid/chlpt"/>
</dbReference>
<protein>
    <recommendedName>
        <fullName evidence="7 8">Small ribosomal subunit protein bS6</fullName>
    </recommendedName>
</protein>
<dbReference type="eggNOG" id="COG0360">
    <property type="taxonomic scope" value="Bacteria"/>
</dbReference>
<evidence type="ECO:0000256" key="1">
    <source>
        <dbReference type="ARBA" id="ARBA00009512"/>
    </source>
</evidence>
<comment type="function">
    <text evidence="6 8">Binds together with bS18 to 16S ribosomal RNA.</text>
</comment>
<keyword evidence="2 8" id="KW-0699">rRNA-binding</keyword>
<dbReference type="InterPro" id="IPR000529">
    <property type="entry name" value="Ribosomal_bS6"/>
</dbReference>
<dbReference type="PROSITE" id="PS01048">
    <property type="entry name" value="RIBOSOMAL_S6"/>
    <property type="match status" value="1"/>
</dbReference>
<evidence type="ECO:0000256" key="7">
    <source>
        <dbReference type="ARBA" id="ARBA00035294"/>
    </source>
</evidence>
<evidence type="ECO:0000256" key="2">
    <source>
        <dbReference type="ARBA" id="ARBA00022730"/>
    </source>
</evidence>
<dbReference type="RefSeq" id="WP_074950535.1">
    <property type="nucleotide sequence ID" value="NZ_FPBV01000005.1"/>
</dbReference>
<dbReference type="SUPFAM" id="SSF54995">
    <property type="entry name" value="Ribosomal protein S6"/>
    <property type="match status" value="1"/>
</dbReference>
<dbReference type="GO" id="GO:0006412">
    <property type="term" value="P:translation"/>
    <property type="evidence" value="ECO:0007669"/>
    <property type="project" value="UniProtKB-UniRule"/>
</dbReference>
<evidence type="ECO:0000256" key="4">
    <source>
        <dbReference type="ARBA" id="ARBA00022980"/>
    </source>
</evidence>
<dbReference type="HAMAP" id="MF_00360">
    <property type="entry name" value="Ribosomal_bS6"/>
    <property type="match status" value="1"/>
</dbReference>
<evidence type="ECO:0000256" key="8">
    <source>
        <dbReference type="HAMAP-Rule" id="MF_00360"/>
    </source>
</evidence>
<dbReference type="Gene3D" id="3.30.70.60">
    <property type="match status" value="1"/>
</dbReference>
<evidence type="ECO:0000256" key="6">
    <source>
        <dbReference type="ARBA" id="ARBA00035104"/>
    </source>
</evidence>